<keyword evidence="8" id="KW-0472">Membrane</keyword>
<evidence type="ECO:0000256" key="2">
    <source>
        <dbReference type="ARBA" id="ARBA00008670"/>
    </source>
</evidence>
<evidence type="ECO:0000259" key="9">
    <source>
        <dbReference type="PROSITE" id="PS50049"/>
    </source>
</evidence>
<protein>
    <recommendedName>
        <fullName evidence="9">THD domain-containing protein</fullName>
    </recommendedName>
</protein>
<dbReference type="InterPro" id="IPR051748">
    <property type="entry name" value="TNF_Ligand_Superfamily"/>
</dbReference>
<dbReference type="Pfam" id="PF00229">
    <property type="entry name" value="TNF"/>
    <property type="match status" value="1"/>
</dbReference>
<feature type="transmembrane region" description="Helical" evidence="8">
    <location>
        <begin position="53"/>
        <end position="73"/>
    </location>
</feature>
<accession>A0A210PVL7</accession>
<dbReference type="GO" id="GO:0005615">
    <property type="term" value="C:extracellular space"/>
    <property type="evidence" value="ECO:0007669"/>
    <property type="project" value="UniProtKB-KW"/>
</dbReference>
<keyword evidence="4" id="KW-0964">Secreted</keyword>
<feature type="region of interest" description="Disordered" evidence="7">
    <location>
        <begin position="120"/>
        <end position="144"/>
    </location>
</feature>
<comment type="caution">
    <text evidence="10">The sequence shown here is derived from an EMBL/GenBank/DDBJ whole genome shotgun (WGS) entry which is preliminary data.</text>
</comment>
<keyword evidence="5" id="KW-1015">Disulfide bond</keyword>
<keyword evidence="3" id="KW-0202">Cytokine</keyword>
<reference evidence="10 11" key="1">
    <citation type="journal article" date="2017" name="Nat. Ecol. Evol.">
        <title>Scallop genome provides insights into evolution of bilaterian karyotype and development.</title>
        <authorList>
            <person name="Wang S."/>
            <person name="Zhang J."/>
            <person name="Jiao W."/>
            <person name="Li J."/>
            <person name="Xun X."/>
            <person name="Sun Y."/>
            <person name="Guo X."/>
            <person name="Huan P."/>
            <person name="Dong B."/>
            <person name="Zhang L."/>
            <person name="Hu X."/>
            <person name="Sun X."/>
            <person name="Wang J."/>
            <person name="Zhao C."/>
            <person name="Wang Y."/>
            <person name="Wang D."/>
            <person name="Huang X."/>
            <person name="Wang R."/>
            <person name="Lv J."/>
            <person name="Li Y."/>
            <person name="Zhang Z."/>
            <person name="Liu B."/>
            <person name="Lu W."/>
            <person name="Hui Y."/>
            <person name="Liang J."/>
            <person name="Zhou Z."/>
            <person name="Hou R."/>
            <person name="Li X."/>
            <person name="Liu Y."/>
            <person name="Li H."/>
            <person name="Ning X."/>
            <person name="Lin Y."/>
            <person name="Zhao L."/>
            <person name="Xing Q."/>
            <person name="Dou J."/>
            <person name="Li Y."/>
            <person name="Mao J."/>
            <person name="Guo H."/>
            <person name="Dou H."/>
            <person name="Li T."/>
            <person name="Mu C."/>
            <person name="Jiang W."/>
            <person name="Fu Q."/>
            <person name="Fu X."/>
            <person name="Miao Y."/>
            <person name="Liu J."/>
            <person name="Yu Q."/>
            <person name="Li R."/>
            <person name="Liao H."/>
            <person name="Li X."/>
            <person name="Kong Y."/>
            <person name="Jiang Z."/>
            <person name="Chourrout D."/>
            <person name="Li R."/>
            <person name="Bao Z."/>
        </authorList>
    </citation>
    <scope>NUCLEOTIDE SEQUENCE [LARGE SCALE GENOMIC DNA]</scope>
    <source>
        <strain evidence="10 11">PY_sf001</strain>
    </source>
</reference>
<evidence type="ECO:0000256" key="1">
    <source>
        <dbReference type="ARBA" id="ARBA00004613"/>
    </source>
</evidence>
<organism evidence="10 11">
    <name type="scientific">Mizuhopecten yessoensis</name>
    <name type="common">Japanese scallop</name>
    <name type="synonym">Patinopecten yessoensis</name>
    <dbReference type="NCBI Taxonomy" id="6573"/>
    <lineage>
        <taxon>Eukaryota</taxon>
        <taxon>Metazoa</taxon>
        <taxon>Spiralia</taxon>
        <taxon>Lophotrochozoa</taxon>
        <taxon>Mollusca</taxon>
        <taxon>Bivalvia</taxon>
        <taxon>Autobranchia</taxon>
        <taxon>Pteriomorphia</taxon>
        <taxon>Pectinida</taxon>
        <taxon>Pectinoidea</taxon>
        <taxon>Pectinidae</taxon>
        <taxon>Mizuhopecten</taxon>
    </lineage>
</organism>
<evidence type="ECO:0000313" key="10">
    <source>
        <dbReference type="EMBL" id="OWF40531.1"/>
    </source>
</evidence>
<dbReference type="InterPro" id="IPR006052">
    <property type="entry name" value="TNF_dom"/>
</dbReference>
<dbReference type="PANTHER" id="PTHR15151:SF24">
    <property type="entry name" value="A PROLIFERATION-INDUCING LIGAND-LIKE PROTEIN-RELATED"/>
    <property type="match status" value="1"/>
</dbReference>
<keyword evidence="6" id="KW-0325">Glycoprotein</keyword>
<comment type="similarity">
    <text evidence="2">Belongs to the tumor necrosis factor family.</text>
</comment>
<gene>
    <name evidence="10" type="ORF">KP79_PYT19969</name>
</gene>
<dbReference type="Proteomes" id="UP000242188">
    <property type="component" value="Unassembled WGS sequence"/>
</dbReference>
<dbReference type="GO" id="GO:0016020">
    <property type="term" value="C:membrane"/>
    <property type="evidence" value="ECO:0007669"/>
    <property type="project" value="InterPro"/>
</dbReference>
<evidence type="ECO:0000256" key="5">
    <source>
        <dbReference type="ARBA" id="ARBA00023157"/>
    </source>
</evidence>
<evidence type="ECO:0000256" key="7">
    <source>
        <dbReference type="SAM" id="MobiDB-lite"/>
    </source>
</evidence>
<dbReference type="PROSITE" id="PS00251">
    <property type="entry name" value="THD_1"/>
    <property type="match status" value="1"/>
</dbReference>
<sequence>MEILPENHLSNERALCSSMSKDNGGHDREDVEMQSVENCSSCANCRRRYRNHIFTSCCVCVVIVAMCCIIMGYNNHACALTMDSLNTRFLNIDKQISRLQKKYFIAKVSKVMADRSSFISRQEMEDNENVNGDKMQPQDKALETDNPGEVNIVKRSANKCQNVQKGKKRKRCLRKQEKQQKRRHTGQSLSLLSMHFEGDGNEHRPRGRFHKWQYSDWAFKKKDLKEKFKLIHSTGDVIISEGGIYMLYAQVTLMGKPDQGFKVVVQRQNKQKDILSKCMMNFEPDTQETPIQSRQEDGYITCSSVGVFKLEKGDSVFLQHTKDTNVKADFRGNASFFGFVKLGDL</sequence>
<dbReference type="Gene3D" id="2.60.120.40">
    <property type="match status" value="1"/>
</dbReference>
<dbReference type="InterPro" id="IPR008983">
    <property type="entry name" value="Tumour_necrosis_fac-like_dom"/>
</dbReference>
<dbReference type="AlphaFoldDB" id="A0A210PVL7"/>
<dbReference type="GO" id="GO:0005125">
    <property type="term" value="F:cytokine activity"/>
    <property type="evidence" value="ECO:0007669"/>
    <property type="project" value="UniProtKB-KW"/>
</dbReference>
<evidence type="ECO:0000256" key="6">
    <source>
        <dbReference type="ARBA" id="ARBA00023180"/>
    </source>
</evidence>
<dbReference type="OrthoDB" id="6152632at2759"/>
<keyword evidence="8" id="KW-1133">Transmembrane helix</keyword>
<dbReference type="SUPFAM" id="SSF49842">
    <property type="entry name" value="TNF-like"/>
    <property type="match status" value="1"/>
</dbReference>
<dbReference type="GO" id="GO:0005164">
    <property type="term" value="F:tumor necrosis factor receptor binding"/>
    <property type="evidence" value="ECO:0007669"/>
    <property type="project" value="InterPro"/>
</dbReference>
<dbReference type="PROSITE" id="PS50049">
    <property type="entry name" value="THD_2"/>
    <property type="match status" value="1"/>
</dbReference>
<keyword evidence="8" id="KW-0812">Transmembrane</keyword>
<dbReference type="GO" id="GO:0006955">
    <property type="term" value="P:immune response"/>
    <property type="evidence" value="ECO:0007669"/>
    <property type="project" value="InterPro"/>
</dbReference>
<evidence type="ECO:0000256" key="4">
    <source>
        <dbReference type="ARBA" id="ARBA00022525"/>
    </source>
</evidence>
<feature type="domain" description="THD" evidence="9">
    <location>
        <begin position="192"/>
        <end position="342"/>
    </location>
</feature>
<evidence type="ECO:0000256" key="3">
    <source>
        <dbReference type="ARBA" id="ARBA00022514"/>
    </source>
</evidence>
<evidence type="ECO:0000313" key="11">
    <source>
        <dbReference type="Proteomes" id="UP000242188"/>
    </source>
</evidence>
<keyword evidence="11" id="KW-1185">Reference proteome</keyword>
<dbReference type="InterPro" id="IPR021184">
    <property type="entry name" value="TNF_CS"/>
</dbReference>
<proteinExistence type="inferred from homology"/>
<feature type="region of interest" description="Disordered" evidence="7">
    <location>
        <begin position="162"/>
        <end position="188"/>
    </location>
</feature>
<evidence type="ECO:0000256" key="8">
    <source>
        <dbReference type="SAM" id="Phobius"/>
    </source>
</evidence>
<dbReference type="PANTHER" id="PTHR15151">
    <property type="entry name" value="PROTEIN EIGER"/>
    <property type="match status" value="1"/>
</dbReference>
<dbReference type="EMBL" id="NEDP02005460">
    <property type="protein sequence ID" value="OWF40531.1"/>
    <property type="molecule type" value="Genomic_DNA"/>
</dbReference>
<name>A0A210PVL7_MIZYE</name>
<comment type="subcellular location">
    <subcellularLocation>
        <location evidence="1">Secreted</location>
    </subcellularLocation>
</comment>